<accession>A0A5S5C0J0</accession>
<dbReference type="Proteomes" id="UP000324376">
    <property type="component" value="Unassembled WGS sequence"/>
</dbReference>
<name>A0A5S5C0J0_9FLAO</name>
<proteinExistence type="predicted"/>
<evidence type="ECO:0000313" key="2">
    <source>
        <dbReference type="Proteomes" id="UP000324376"/>
    </source>
</evidence>
<dbReference type="AlphaFoldDB" id="A0A5S5C0J0"/>
<dbReference type="InterPro" id="IPR042216">
    <property type="entry name" value="MitoNEET_CISD"/>
</dbReference>
<dbReference type="Gene3D" id="3.40.5.90">
    <property type="entry name" value="CDGSH iron-sulfur domain, mitoNEET-type"/>
    <property type="match status" value="1"/>
</dbReference>
<protein>
    <submittedName>
        <fullName evidence="1">Iron-binding CDGSH zinc finger protein</fullName>
    </submittedName>
</protein>
<sequence>MLASIEKIQFKCLILKENSNDDCSLLIQKYTMRILDGKGLNDCVCGQSKRMPNCDGSHKQIAKAL</sequence>
<dbReference type="OrthoDB" id="214150at2"/>
<reference evidence="1 2" key="1">
    <citation type="submission" date="2019-07" db="EMBL/GenBank/DDBJ databases">
        <title>Genomic Encyclopedia of Archaeal and Bacterial Type Strains, Phase II (KMG-II): from individual species to whole genera.</title>
        <authorList>
            <person name="Goeker M."/>
        </authorList>
    </citation>
    <scope>NUCLEOTIDE SEQUENCE [LARGE SCALE GENOMIC DNA]</scope>
    <source>
        <strain evidence="1 2">DSM 17527</strain>
    </source>
</reference>
<gene>
    <name evidence="1" type="ORF">BD809_10712</name>
</gene>
<keyword evidence="2" id="KW-1185">Reference proteome</keyword>
<organism evidence="1 2">
    <name type="scientific">Aquimarina intermedia</name>
    <dbReference type="NCBI Taxonomy" id="350814"/>
    <lineage>
        <taxon>Bacteria</taxon>
        <taxon>Pseudomonadati</taxon>
        <taxon>Bacteroidota</taxon>
        <taxon>Flavobacteriia</taxon>
        <taxon>Flavobacteriales</taxon>
        <taxon>Flavobacteriaceae</taxon>
        <taxon>Aquimarina</taxon>
    </lineage>
</organism>
<dbReference type="EMBL" id="VNHU01000007">
    <property type="protein sequence ID" value="TYP72128.1"/>
    <property type="molecule type" value="Genomic_DNA"/>
</dbReference>
<evidence type="ECO:0000313" key="1">
    <source>
        <dbReference type="EMBL" id="TYP72128.1"/>
    </source>
</evidence>
<comment type="caution">
    <text evidence="1">The sequence shown here is derived from an EMBL/GenBank/DDBJ whole genome shotgun (WGS) entry which is preliminary data.</text>
</comment>